<keyword evidence="2" id="KW-1185">Reference proteome</keyword>
<dbReference type="OrthoDB" id="9833992at2"/>
<dbReference type="Proteomes" id="UP000463470">
    <property type="component" value="Unassembled WGS sequence"/>
</dbReference>
<dbReference type="EMBL" id="WXEY01000005">
    <property type="protein sequence ID" value="MZP29398.1"/>
    <property type="molecule type" value="Genomic_DNA"/>
</dbReference>
<gene>
    <name evidence="1" type="ORF">GTO91_06730</name>
</gene>
<accession>A0A845L6M5</accession>
<sequence>MISRGEVARKQAEVNWSLGKREKMLLAWKKELEDQIATLRERRTELLNHRDYLAMKVECFDNWNLDNCLMLKNDFIKQYYDLDAQIFKIEAEVLFHEEILEKVTAESRRA</sequence>
<proteinExistence type="predicted"/>
<evidence type="ECO:0000313" key="2">
    <source>
        <dbReference type="Proteomes" id="UP000463470"/>
    </source>
</evidence>
<dbReference type="AlphaFoldDB" id="A0A845L6M5"/>
<comment type="caution">
    <text evidence="1">The sequence shown here is derived from an EMBL/GenBank/DDBJ whole genome shotgun (WGS) entry which is preliminary data.</text>
</comment>
<dbReference type="RefSeq" id="WP_161256769.1">
    <property type="nucleotide sequence ID" value="NZ_WXEY01000005.1"/>
</dbReference>
<protein>
    <submittedName>
        <fullName evidence="1">Uncharacterized protein</fullName>
    </submittedName>
</protein>
<organism evidence="1 2">
    <name type="scientific">Heliomicrobium undosum</name>
    <dbReference type="NCBI Taxonomy" id="121734"/>
    <lineage>
        <taxon>Bacteria</taxon>
        <taxon>Bacillati</taxon>
        <taxon>Bacillota</taxon>
        <taxon>Clostridia</taxon>
        <taxon>Eubacteriales</taxon>
        <taxon>Heliobacteriaceae</taxon>
        <taxon>Heliomicrobium</taxon>
    </lineage>
</organism>
<reference evidence="1 2" key="1">
    <citation type="submission" date="2020-01" db="EMBL/GenBank/DDBJ databases">
        <title>Whole-genome sequence of Heliobacterium undosum DSM 13378.</title>
        <authorList>
            <person name="Kyndt J.A."/>
            <person name="Meyer T.E."/>
        </authorList>
    </citation>
    <scope>NUCLEOTIDE SEQUENCE [LARGE SCALE GENOMIC DNA]</scope>
    <source>
        <strain evidence="1 2">DSM 13378</strain>
    </source>
</reference>
<name>A0A845L6M5_9FIRM</name>
<evidence type="ECO:0000313" key="1">
    <source>
        <dbReference type="EMBL" id="MZP29398.1"/>
    </source>
</evidence>